<evidence type="ECO:0000259" key="1">
    <source>
        <dbReference type="PROSITE" id="PS50181"/>
    </source>
</evidence>
<dbReference type="SUPFAM" id="SSF81383">
    <property type="entry name" value="F-box domain"/>
    <property type="match status" value="1"/>
</dbReference>
<sequence length="708" mass="81035">MEASDSEDLFPSSVNHQPLLMQLHGKTDKQEFMDQYDHSTVERKIPQLKGKLCLGCFEDWLLLADESTKVTFFLHRTLDPKLNIYLPPLRGESFERLGSCVISSSPTSQKCVVILVGRGRNVILYCRPKTNVSWTKVQVPIDPRGNHSFTGQVVKFKGKIYVPHGATVAHRVLVINEESLLKGNYSWTIIKLPHRMLGWWHLVVSGDHDLFLVFFATSALRLGTPTTCTVHRLKTSDQTWKRAESIGGCVFFLGGIQNAALPAVQAGTQRDCIYVLHQNYGLRHGEGVYKICMQDQTVSLSLLLKKPRGWFCKLCWLMPTRVNQSIKSKCETLSFSHSIGIDKSEVCHVQKGKKEEEKCKIDISRPWADLPIELVQLLLPRLNLIDCLRLPSICKAWNSVSNYIQDAKVYPWLLYSANDSCLLRLVDPIYGKAYSIDMKWFGPVNNLMFHYSKDGWVLASKENKYLFLINPLTRESIGLPDMDHAIFTVMSFSSSPTNLDCVVFIVQFDDFDGMEISTWSPGADEWSIMSFNNEFGLFVPCNPVFTREEFYCYKLNGEILVYNPKKKTMQTLAIKAPIEITEPIEMEEGFVSRIIQCHLMETRGDLLTVFRKSSKDPLRIYKLDRLNMVWSEVDDVGNLTVFLNHKTSFAKSCLEKRCHNLIYLSGFADEHCKSITSYSLETNKYYPVDCYHHKQPMNCIWIEPSLTD</sequence>
<dbReference type="EMBL" id="JAMFTS010000003">
    <property type="protein sequence ID" value="KAJ4782928.1"/>
    <property type="molecule type" value="Genomic_DNA"/>
</dbReference>
<dbReference type="InterPro" id="IPR011043">
    <property type="entry name" value="Gal_Oxase/kelch_b-propeller"/>
</dbReference>
<keyword evidence="3" id="KW-1185">Reference proteome</keyword>
<dbReference type="InterPro" id="IPR005174">
    <property type="entry name" value="KIB1-4_b-propeller"/>
</dbReference>
<feature type="domain" description="F-box" evidence="1">
    <location>
        <begin position="364"/>
        <end position="413"/>
    </location>
</feature>
<dbReference type="CDD" id="cd09917">
    <property type="entry name" value="F-box_SF"/>
    <property type="match status" value="1"/>
</dbReference>
<comment type="caution">
    <text evidence="2">The sequence shown here is derived from an EMBL/GenBank/DDBJ whole genome shotgun (WGS) entry which is preliminary data.</text>
</comment>
<dbReference type="InterPro" id="IPR036047">
    <property type="entry name" value="F-box-like_dom_sf"/>
</dbReference>
<accession>A0AAV8EXA2</accession>
<dbReference type="SUPFAM" id="SSF50965">
    <property type="entry name" value="Galactose oxidase, central domain"/>
    <property type="match status" value="1"/>
</dbReference>
<proteinExistence type="predicted"/>
<dbReference type="InterPro" id="IPR001810">
    <property type="entry name" value="F-box_dom"/>
</dbReference>
<reference evidence="2" key="1">
    <citation type="submission" date="2022-08" db="EMBL/GenBank/DDBJ databases">
        <authorList>
            <person name="Marques A."/>
        </authorList>
    </citation>
    <scope>NUCLEOTIDE SEQUENCE</scope>
    <source>
        <strain evidence="2">RhyPub2mFocal</strain>
        <tissue evidence="2">Leaves</tissue>
    </source>
</reference>
<dbReference type="Pfam" id="PF03478">
    <property type="entry name" value="Beta-prop_KIB1-4"/>
    <property type="match status" value="2"/>
</dbReference>
<dbReference type="Proteomes" id="UP001140206">
    <property type="component" value="Chromosome 3"/>
</dbReference>
<evidence type="ECO:0000313" key="3">
    <source>
        <dbReference type="Proteomes" id="UP001140206"/>
    </source>
</evidence>
<name>A0AAV8EXA2_9POAL</name>
<dbReference type="AlphaFoldDB" id="A0AAV8EXA2"/>
<dbReference type="PROSITE" id="PS50181">
    <property type="entry name" value="FBOX"/>
    <property type="match status" value="1"/>
</dbReference>
<organism evidence="2 3">
    <name type="scientific">Rhynchospora pubera</name>
    <dbReference type="NCBI Taxonomy" id="906938"/>
    <lineage>
        <taxon>Eukaryota</taxon>
        <taxon>Viridiplantae</taxon>
        <taxon>Streptophyta</taxon>
        <taxon>Embryophyta</taxon>
        <taxon>Tracheophyta</taxon>
        <taxon>Spermatophyta</taxon>
        <taxon>Magnoliopsida</taxon>
        <taxon>Liliopsida</taxon>
        <taxon>Poales</taxon>
        <taxon>Cyperaceae</taxon>
        <taxon>Cyperoideae</taxon>
        <taxon>Rhynchosporeae</taxon>
        <taxon>Rhynchospora</taxon>
    </lineage>
</organism>
<protein>
    <submittedName>
        <fullName evidence="2">F-box protein family-like</fullName>
    </submittedName>
</protein>
<gene>
    <name evidence="2" type="ORF">LUZ62_067185</name>
</gene>
<evidence type="ECO:0000313" key="2">
    <source>
        <dbReference type="EMBL" id="KAJ4782928.1"/>
    </source>
</evidence>
<dbReference type="PANTHER" id="PTHR33127">
    <property type="entry name" value="TRANSMEMBRANE PROTEIN"/>
    <property type="match status" value="1"/>
</dbReference>
<dbReference type="PANTHER" id="PTHR33127:SF97">
    <property type="entry name" value="OS08G0448300 PROTEIN"/>
    <property type="match status" value="1"/>
</dbReference>